<organism evidence="5 6">
    <name type="scientific">Hohenbuehelia grisea</name>
    <dbReference type="NCBI Taxonomy" id="104357"/>
    <lineage>
        <taxon>Eukaryota</taxon>
        <taxon>Fungi</taxon>
        <taxon>Dikarya</taxon>
        <taxon>Basidiomycota</taxon>
        <taxon>Agaricomycotina</taxon>
        <taxon>Agaricomycetes</taxon>
        <taxon>Agaricomycetidae</taxon>
        <taxon>Agaricales</taxon>
        <taxon>Pleurotineae</taxon>
        <taxon>Pleurotaceae</taxon>
        <taxon>Hohenbuehelia</taxon>
    </lineage>
</organism>
<keyword evidence="1" id="KW-0227">DNA damage</keyword>
<feature type="compositionally biased region" description="Polar residues" evidence="3">
    <location>
        <begin position="8"/>
        <end position="33"/>
    </location>
</feature>
<dbReference type="CDD" id="cd00056">
    <property type="entry name" value="ENDO3c"/>
    <property type="match status" value="1"/>
</dbReference>
<reference evidence="6" key="1">
    <citation type="submission" date="2024-06" db="EMBL/GenBank/DDBJ databases">
        <title>Multi-omics analyses provide insights into the biosynthesis of the anticancer antibiotic pleurotin in Hohenbuehelia grisea.</title>
        <authorList>
            <person name="Weaver J.A."/>
            <person name="Alberti F."/>
        </authorList>
    </citation>
    <scope>NUCLEOTIDE SEQUENCE [LARGE SCALE GENOMIC DNA]</scope>
    <source>
        <strain evidence="6">T-177</strain>
    </source>
</reference>
<keyword evidence="2" id="KW-0234">DNA repair</keyword>
<comment type="caution">
    <text evidence="5">The sequence shown here is derived from an EMBL/GenBank/DDBJ whole genome shotgun (WGS) entry which is preliminary data.</text>
</comment>
<name>A0ABR3JJL5_9AGAR</name>
<evidence type="ECO:0000259" key="4">
    <source>
        <dbReference type="SMART" id="SM00478"/>
    </source>
</evidence>
<dbReference type="Gene3D" id="1.10.340.30">
    <property type="entry name" value="Hypothetical protein, domain 2"/>
    <property type="match status" value="1"/>
</dbReference>
<evidence type="ECO:0000313" key="5">
    <source>
        <dbReference type="EMBL" id="KAL0955964.1"/>
    </source>
</evidence>
<gene>
    <name evidence="5" type="ORF">HGRIS_002146</name>
</gene>
<evidence type="ECO:0000256" key="1">
    <source>
        <dbReference type="ARBA" id="ARBA00022763"/>
    </source>
</evidence>
<dbReference type="Pfam" id="PF00730">
    <property type="entry name" value="HhH-GPD"/>
    <property type="match status" value="1"/>
</dbReference>
<dbReference type="Gene3D" id="1.10.1670.40">
    <property type="match status" value="1"/>
</dbReference>
<dbReference type="InterPro" id="IPR049625">
    <property type="entry name" value="Glyco_transf_61_cat"/>
</dbReference>
<dbReference type="InterPro" id="IPR011257">
    <property type="entry name" value="DNA_glycosylase"/>
</dbReference>
<dbReference type="Proteomes" id="UP001556367">
    <property type="component" value="Unassembled WGS sequence"/>
</dbReference>
<dbReference type="InterPro" id="IPR003265">
    <property type="entry name" value="HhH-GPD_domain"/>
</dbReference>
<evidence type="ECO:0000256" key="3">
    <source>
        <dbReference type="SAM" id="MobiDB-lite"/>
    </source>
</evidence>
<dbReference type="InterPro" id="IPR051912">
    <property type="entry name" value="Alkylbase_DNA_Glycosylase/TA"/>
</dbReference>
<feature type="region of interest" description="Disordered" evidence="3">
    <location>
        <begin position="281"/>
        <end position="378"/>
    </location>
</feature>
<dbReference type="PANTHER" id="PTHR43003">
    <property type="entry name" value="DNA-3-METHYLADENINE GLYCOSYLASE"/>
    <property type="match status" value="1"/>
</dbReference>
<feature type="domain" description="HhH-GPD" evidence="4">
    <location>
        <begin position="134"/>
        <end position="312"/>
    </location>
</feature>
<accession>A0ABR3JJL5</accession>
<proteinExistence type="predicted"/>
<dbReference type="PANTHER" id="PTHR43003:SF5">
    <property type="entry name" value="DNA-3-METHYLADENINE GLYCOSYLASE"/>
    <property type="match status" value="1"/>
</dbReference>
<dbReference type="Pfam" id="PF04577">
    <property type="entry name" value="Glyco_transf_61"/>
    <property type="match status" value="1"/>
</dbReference>
<feature type="compositionally biased region" description="Polar residues" evidence="3">
    <location>
        <begin position="357"/>
        <end position="372"/>
    </location>
</feature>
<evidence type="ECO:0000256" key="2">
    <source>
        <dbReference type="ARBA" id="ARBA00023204"/>
    </source>
</evidence>
<dbReference type="SMART" id="SM00478">
    <property type="entry name" value="ENDO3c"/>
    <property type="match status" value="1"/>
</dbReference>
<protein>
    <recommendedName>
        <fullName evidence="4">HhH-GPD domain-containing protein</fullName>
    </recommendedName>
</protein>
<feature type="region of interest" description="Disordered" evidence="3">
    <location>
        <begin position="1"/>
        <end position="57"/>
    </location>
</feature>
<evidence type="ECO:0000313" key="6">
    <source>
        <dbReference type="Proteomes" id="UP001556367"/>
    </source>
</evidence>
<dbReference type="SUPFAM" id="SSF48150">
    <property type="entry name" value="DNA-glycosylase"/>
    <property type="match status" value="1"/>
</dbReference>
<keyword evidence="6" id="KW-1185">Reference proteome</keyword>
<sequence length="907" mass="100666">MSVHSARITRSVTRSVSKLASGVTQTASATKTSVAKRKTETQSSKPAKKARTKASLPDDASVPAAILGSVPPRDVDALEDEPVPAVLSFRFEDARQHLINADERFEDLFNKLKCKPYEHLETVHPFQALVKSILGQQISWMAARSINHKFVRLYNLEMPEKHSDLSNDVSFPFPTAAQVAGTDLATLKTAGLSTRKAEYVQDLASRFADGRLSTQKLLNANDEELAEMLIEVRGIGRWTAVDMFAIFTLRRPDILPVGDLGVQRGVLRWFLSLHSPSHSFSISPNKVTGGESASIPAEDSPMTASQPETGLDSAVAEEGERASTPDVFSVPPGNPPQTPRKNGRSDDLPAMPPLFTPSINRTLTRMPSSPSAVTPLPSGLTVSELKSRLLGKKKIKGALLTPKEMEDLTVPWRPYRSLALFTPSQPTASTSPFPSIMSALLRRFNRHYAAFGVAALIVYLMLGNPQTFLSMTQDAAYVIRATDAASERVRVFPKTAVLSHAPGFTVIDNLYWHNRTFYFVTDQPWHIPPMRLVASLSTDRRTPAKGRVVARIKSIRLGPVSPEVREENQVGETISLQDAESQFGTAEVIEGPMIINNDDNFTAHYYHWIGETFLGAWRVWSNYAWRTGVPLPKIKRVAFTQQYSKDDAPPGSKPGKDIFNDKPGANIWFTEKFFPGVAWDTKAVWDQRAESNKVYRITTAVIADRAAGHSGPSSAFKPWGDVLRLPVAPDWLLNLRNRILSSYRGSTPLGMPLKPLVIYLQRQDSSRRLFEEDHDALVYELERLQRDGVADVSFEAFNSSMPFDEQVARIARATILVAVHGNGLTHSLWMTPTPRSAVFEFQPRTCTITDYSPLAIAAGIEHYLVHEDNFCKPLDCSKRHCEVSGGINTIMHLEPRVVTDEIRRILL</sequence>
<dbReference type="EMBL" id="JASNQZ010000006">
    <property type="protein sequence ID" value="KAL0955964.1"/>
    <property type="molecule type" value="Genomic_DNA"/>
</dbReference>